<protein>
    <recommendedName>
        <fullName evidence="5">Mid2 domain-containing protein</fullName>
    </recommendedName>
</protein>
<keyword evidence="2" id="KW-0472">Membrane</keyword>
<evidence type="ECO:0008006" key="5">
    <source>
        <dbReference type="Google" id="ProtNLM"/>
    </source>
</evidence>
<dbReference type="EMBL" id="CP051139">
    <property type="protein sequence ID" value="QIW96331.1"/>
    <property type="molecule type" value="Genomic_DNA"/>
</dbReference>
<dbReference type="AlphaFoldDB" id="A0A6H0XNJ7"/>
<keyword evidence="2" id="KW-1133">Transmembrane helix</keyword>
<feature type="compositionally biased region" description="Polar residues" evidence="1">
    <location>
        <begin position="264"/>
        <end position="277"/>
    </location>
</feature>
<accession>A0A6H0XNJ7</accession>
<feature type="region of interest" description="Disordered" evidence="1">
    <location>
        <begin position="256"/>
        <end position="344"/>
    </location>
</feature>
<dbReference type="PANTHER" id="PTHR16861:SF4">
    <property type="entry name" value="SH3 DOMAIN PROTEIN (AFU_ORTHOLOGUE AFUA_1G13610)"/>
    <property type="match status" value="1"/>
</dbReference>
<name>A0A6H0XNJ7_9PEZI</name>
<feature type="transmembrane region" description="Helical" evidence="2">
    <location>
        <begin position="224"/>
        <end position="248"/>
    </location>
</feature>
<gene>
    <name evidence="3" type="ORF">AMS68_001849</name>
</gene>
<evidence type="ECO:0000256" key="1">
    <source>
        <dbReference type="SAM" id="MobiDB-lite"/>
    </source>
</evidence>
<evidence type="ECO:0000313" key="4">
    <source>
        <dbReference type="Proteomes" id="UP000503462"/>
    </source>
</evidence>
<feature type="compositionally biased region" description="Low complexity" evidence="1">
    <location>
        <begin position="197"/>
        <end position="217"/>
    </location>
</feature>
<organism evidence="3 4">
    <name type="scientific">Peltaster fructicola</name>
    <dbReference type="NCBI Taxonomy" id="286661"/>
    <lineage>
        <taxon>Eukaryota</taxon>
        <taxon>Fungi</taxon>
        <taxon>Dikarya</taxon>
        <taxon>Ascomycota</taxon>
        <taxon>Pezizomycotina</taxon>
        <taxon>Dothideomycetes</taxon>
        <taxon>Dothideomycetes incertae sedis</taxon>
        <taxon>Peltaster</taxon>
    </lineage>
</organism>
<evidence type="ECO:0000256" key="2">
    <source>
        <dbReference type="SAM" id="Phobius"/>
    </source>
</evidence>
<feature type="region of interest" description="Disordered" evidence="1">
    <location>
        <begin position="190"/>
        <end position="217"/>
    </location>
</feature>
<dbReference type="PANTHER" id="PTHR16861">
    <property type="entry name" value="GLYCOPROTEIN 38"/>
    <property type="match status" value="1"/>
</dbReference>
<reference evidence="3 4" key="1">
    <citation type="journal article" date="2016" name="Sci. Rep.">
        <title>Peltaster fructicola genome reveals evolution from an invasive phytopathogen to an ectophytic parasite.</title>
        <authorList>
            <person name="Xu C."/>
            <person name="Chen H."/>
            <person name="Gleason M.L."/>
            <person name="Xu J.R."/>
            <person name="Liu H."/>
            <person name="Zhang R."/>
            <person name="Sun G."/>
        </authorList>
    </citation>
    <scope>NUCLEOTIDE SEQUENCE [LARGE SCALE GENOMIC DNA]</scope>
    <source>
        <strain evidence="3 4">LNHT1506</strain>
    </source>
</reference>
<proteinExistence type="predicted"/>
<keyword evidence="4" id="KW-1185">Reference proteome</keyword>
<evidence type="ECO:0000313" key="3">
    <source>
        <dbReference type="EMBL" id="QIW96331.1"/>
    </source>
</evidence>
<dbReference type="Proteomes" id="UP000503462">
    <property type="component" value="Chromosome 1"/>
</dbReference>
<dbReference type="OrthoDB" id="4770059at2759"/>
<sequence length="344" mass="35507">MTTTITVAGSKVAKVEVPLTTVFTPPASCSKLPFTFWNNNGSTTYWRNAFSLKQASDADCYPTSFYLRQATGTTMEYSPGVCPTGYHAAEIVQSGSAAPITSFCCPSGFAYYNGAGCYSRVTTTTNVVINSFTTTAITTPFTAWDWHVQAVWQSTDLGSFTPASAPLLAAEKGTTVTAVSSAAGASLAPDASQAADSNGSSTSSSSSSTTTATANASSGLSGGAIAGIVIGAIAGVALLFALVFFLLYRRKKKQQRQSVPPAYTSDTKYSPVQQTQFAPAPVPQEQGGVNELPAGTGHEYRPELAGGPQGTTAELDGGYYGPNKPAASAGNTPVTHKPMSPGYA</sequence>
<keyword evidence="2" id="KW-0812">Transmembrane</keyword>